<dbReference type="AlphaFoldDB" id="A0A914WPN1"/>
<protein>
    <submittedName>
        <fullName evidence="3">LRAT domain-containing protein</fullName>
    </submittedName>
</protein>
<sequence>MTFESEVEADRDSFFRGQCVQLQYGRTPTGQQFATIITHGLWYAHATWDGAKGKVAEYRRQLEAGDYKAFLCNLPPEKRYQRNIVSALIRHFSEGTFETRDFSSTKIIKTTPSDCANNPDSYLQRGDIVQTNFILVANHEGIYIGNGKVIHVSGHGGGKTASVAREGRLLGDFVSDTDNAIRVLVLRVRFRTPEEIAKQAEAYRDQKFRAGEYDLFVKNCQHFAALCAFGVEYSGDIERLGSNFNQLAMAARSFFS</sequence>
<organism evidence="2 3">
    <name type="scientific">Plectus sambesii</name>
    <dbReference type="NCBI Taxonomy" id="2011161"/>
    <lineage>
        <taxon>Eukaryota</taxon>
        <taxon>Metazoa</taxon>
        <taxon>Ecdysozoa</taxon>
        <taxon>Nematoda</taxon>
        <taxon>Chromadorea</taxon>
        <taxon>Plectida</taxon>
        <taxon>Plectina</taxon>
        <taxon>Plectoidea</taxon>
        <taxon>Plectidae</taxon>
        <taxon>Plectus</taxon>
    </lineage>
</organism>
<evidence type="ECO:0000259" key="1">
    <source>
        <dbReference type="PROSITE" id="PS51934"/>
    </source>
</evidence>
<dbReference type="SUPFAM" id="SSF54001">
    <property type="entry name" value="Cysteine proteinases"/>
    <property type="match status" value="1"/>
</dbReference>
<dbReference type="PROSITE" id="PS51934">
    <property type="entry name" value="LRAT"/>
    <property type="match status" value="1"/>
</dbReference>
<evidence type="ECO:0000313" key="3">
    <source>
        <dbReference type="WBParaSite" id="PSAMB.scaffold494size49430.g6293.t1"/>
    </source>
</evidence>
<name>A0A914WPN1_9BILA</name>
<evidence type="ECO:0000313" key="2">
    <source>
        <dbReference type="Proteomes" id="UP000887566"/>
    </source>
</evidence>
<accession>A0A914WPN1</accession>
<feature type="domain" description="LRAT" evidence="1">
    <location>
        <begin position="129"/>
        <end position="236"/>
    </location>
</feature>
<proteinExistence type="predicted"/>
<dbReference type="InterPro" id="IPR007053">
    <property type="entry name" value="LRAT_dom"/>
</dbReference>
<dbReference type="Proteomes" id="UP000887566">
    <property type="component" value="Unplaced"/>
</dbReference>
<reference evidence="3" key="1">
    <citation type="submission" date="2022-11" db="UniProtKB">
        <authorList>
            <consortium name="WormBaseParasite"/>
        </authorList>
    </citation>
    <scope>IDENTIFICATION</scope>
</reference>
<dbReference type="Pfam" id="PF04970">
    <property type="entry name" value="LRAT"/>
    <property type="match status" value="1"/>
</dbReference>
<dbReference type="Gene3D" id="3.90.1720.10">
    <property type="entry name" value="endopeptidase domain like (from Nostoc punctiforme)"/>
    <property type="match status" value="1"/>
</dbReference>
<dbReference type="WBParaSite" id="PSAMB.scaffold494size49430.g6293.t1">
    <property type="protein sequence ID" value="PSAMB.scaffold494size49430.g6293.t1"/>
    <property type="gene ID" value="PSAMB.scaffold494size49430.g6293"/>
</dbReference>
<keyword evidence="2" id="KW-1185">Reference proteome</keyword>
<dbReference type="InterPro" id="IPR038765">
    <property type="entry name" value="Papain-like_cys_pep_sf"/>
</dbReference>